<name>A0A5D0CP77_9BACL</name>
<organism evidence="1 2">
    <name type="scientific">Paenibacillus faecis</name>
    <dbReference type="NCBI Taxonomy" id="862114"/>
    <lineage>
        <taxon>Bacteria</taxon>
        <taxon>Bacillati</taxon>
        <taxon>Bacillota</taxon>
        <taxon>Bacilli</taxon>
        <taxon>Bacillales</taxon>
        <taxon>Paenibacillaceae</taxon>
        <taxon>Paenibacillus</taxon>
    </lineage>
</organism>
<dbReference type="InterPro" id="IPR025368">
    <property type="entry name" value="DUF4272"/>
</dbReference>
<comment type="caution">
    <text evidence="1">The sequence shown here is derived from an EMBL/GenBank/DDBJ whole genome shotgun (WGS) entry which is preliminary data.</text>
</comment>
<dbReference type="Proteomes" id="UP000325218">
    <property type="component" value="Unassembled WGS sequence"/>
</dbReference>
<keyword evidence="2" id="KW-1185">Reference proteome</keyword>
<dbReference type="OrthoDB" id="4399984at2"/>
<proteinExistence type="predicted"/>
<dbReference type="AlphaFoldDB" id="A0A5D0CP77"/>
<dbReference type="Pfam" id="PF14094">
    <property type="entry name" value="DUF4272"/>
    <property type="match status" value="1"/>
</dbReference>
<evidence type="ECO:0000313" key="2">
    <source>
        <dbReference type="Proteomes" id="UP000325218"/>
    </source>
</evidence>
<dbReference type="EMBL" id="VSDO01000004">
    <property type="protein sequence ID" value="TYA11562.1"/>
    <property type="molecule type" value="Genomic_DNA"/>
</dbReference>
<protein>
    <submittedName>
        <fullName evidence="1">DUF4272 domain-containing protein</fullName>
    </submittedName>
</protein>
<dbReference type="RefSeq" id="WP_148455527.1">
    <property type="nucleotide sequence ID" value="NZ_VSDO01000004.1"/>
</dbReference>
<reference evidence="1 2" key="1">
    <citation type="submission" date="2019-08" db="EMBL/GenBank/DDBJ databases">
        <title>Genome sequencing of Paenibacillus faecis DSM 23593(T).</title>
        <authorList>
            <person name="Kook J.-K."/>
            <person name="Park S.-N."/>
            <person name="Lim Y.K."/>
        </authorList>
    </citation>
    <scope>NUCLEOTIDE SEQUENCE [LARGE SCALE GENOMIC DNA]</scope>
    <source>
        <strain evidence="1 2">DSM 23593</strain>
    </source>
</reference>
<evidence type="ECO:0000313" key="1">
    <source>
        <dbReference type="EMBL" id="TYA11562.1"/>
    </source>
</evidence>
<sequence>MAYFTIFASRNHNHDLDGLIQEVFRDKFKISGSAEGTRQVEIQPKGWFNRGRITIRIADEDSDPAYFENNIPGMMGFYQAIPFEDGDLQHRVMMQISVINTMLAIETEKELREEEQRLFVQLAGKVDGICFLPDGTLLDRDGRAIVTPDGKSGPAEFRPRACTKKVRGEDRSTPEGLARKQRSLAYIKEKGIPLLETLPELPPLEELRVKSREEIARRAVALLIVIQYACDIAQDGDLRESREFVEEMLDKFGVKDELTAAERDLLEQAEPASRDAINITWQYEAYWALLWALGVLDELGLPVETCDCDFAINVVASCESFDEFLEKTALRRPEEIADEADKMYRLHWACVNERIKGQPAPAGMNESIVVERRRALFWMIGYRDEAWDDISMDT</sequence>
<gene>
    <name evidence="1" type="ORF">FRY98_20745</name>
</gene>
<accession>A0A5D0CP77</accession>